<feature type="domain" description="Phospholipid/glycerol acyltransferase" evidence="4">
    <location>
        <begin position="112"/>
        <end position="240"/>
    </location>
</feature>
<proteinExistence type="predicted"/>
<evidence type="ECO:0000313" key="5">
    <source>
        <dbReference type="EMBL" id="KAK7202097.1"/>
    </source>
</evidence>
<evidence type="ECO:0000256" key="1">
    <source>
        <dbReference type="ARBA" id="ARBA00022679"/>
    </source>
</evidence>
<keyword evidence="2 5" id="KW-0012">Acyltransferase</keyword>
<name>A0AAW0F671_9TRYP</name>
<evidence type="ECO:0000256" key="3">
    <source>
        <dbReference type="SAM" id="Phobius"/>
    </source>
</evidence>
<dbReference type="EMBL" id="JAECZO010000024">
    <property type="protein sequence ID" value="KAK7202097.1"/>
    <property type="molecule type" value="Genomic_DNA"/>
</dbReference>
<dbReference type="GO" id="GO:0005783">
    <property type="term" value="C:endoplasmic reticulum"/>
    <property type="evidence" value="ECO:0007669"/>
    <property type="project" value="TreeGrafter"/>
</dbReference>
<dbReference type="GO" id="GO:0003841">
    <property type="term" value="F:1-acylglycerol-3-phosphate O-acyltransferase activity"/>
    <property type="evidence" value="ECO:0007669"/>
    <property type="project" value="TreeGrafter"/>
</dbReference>
<evidence type="ECO:0000313" key="6">
    <source>
        <dbReference type="Proteomes" id="UP001430356"/>
    </source>
</evidence>
<feature type="transmembrane region" description="Helical" evidence="3">
    <location>
        <begin position="30"/>
        <end position="52"/>
    </location>
</feature>
<keyword evidence="6" id="KW-1185">Reference proteome</keyword>
<keyword evidence="3" id="KW-0472">Membrane</keyword>
<dbReference type="SMART" id="SM00563">
    <property type="entry name" value="PlsC"/>
    <property type="match status" value="1"/>
</dbReference>
<keyword evidence="1" id="KW-0808">Transferase</keyword>
<keyword evidence="3" id="KW-0812">Transmembrane</keyword>
<dbReference type="PANTHER" id="PTHR10434">
    <property type="entry name" value="1-ACYL-SN-GLYCEROL-3-PHOSPHATE ACYLTRANSFERASE"/>
    <property type="match status" value="1"/>
</dbReference>
<sequence>MSVATAIGALVAFIVWYVLLRQRLAPAPLMRAWFLFVAVLTIFPVSALTRVIVQLSRLGVSTHVVQRLCIVPLVLAFRVGWWLNPQIRMHVTFDADETGTPLSWQRIHLSGGAYVGNHTSFWDVYAFVCLSPFSHLLNTRTMMKASLRNIPIFGGVFDRVGHFPVYFASDAEGNFEVDKERQAAVQVHVDAHLQHGGNLAIFPEGAINRHPRVLQTFRFGTFHTLFKHRMHAYYFVHVGGEKTWPWWTMIGGLPTDLHIRVGAFHIDYDREDSKAVALRMRQHMQRVYNEIVAQTEGAAAVTAEAKAMETGVLAPTVKAKRQ</sequence>
<evidence type="ECO:0000256" key="2">
    <source>
        <dbReference type="ARBA" id="ARBA00023315"/>
    </source>
</evidence>
<dbReference type="Proteomes" id="UP001430356">
    <property type="component" value="Unassembled WGS sequence"/>
</dbReference>
<dbReference type="PANTHER" id="PTHR10434:SF48">
    <property type="entry name" value="PUTATIVE-RELATED"/>
    <property type="match status" value="1"/>
</dbReference>
<organism evidence="5 6">
    <name type="scientific">Novymonas esmeraldas</name>
    <dbReference type="NCBI Taxonomy" id="1808958"/>
    <lineage>
        <taxon>Eukaryota</taxon>
        <taxon>Discoba</taxon>
        <taxon>Euglenozoa</taxon>
        <taxon>Kinetoplastea</taxon>
        <taxon>Metakinetoplastina</taxon>
        <taxon>Trypanosomatida</taxon>
        <taxon>Trypanosomatidae</taxon>
        <taxon>Novymonas</taxon>
    </lineage>
</organism>
<accession>A0AAW0F671</accession>
<dbReference type="CDD" id="cd07989">
    <property type="entry name" value="LPLAT_AGPAT-like"/>
    <property type="match status" value="1"/>
</dbReference>
<dbReference type="Pfam" id="PF01553">
    <property type="entry name" value="Acyltransferase"/>
    <property type="match status" value="1"/>
</dbReference>
<dbReference type="InterPro" id="IPR002123">
    <property type="entry name" value="Plipid/glycerol_acylTrfase"/>
</dbReference>
<evidence type="ECO:0000259" key="4">
    <source>
        <dbReference type="SMART" id="SM00563"/>
    </source>
</evidence>
<reference evidence="5 6" key="1">
    <citation type="journal article" date="2021" name="MBio">
        <title>A New Model Trypanosomatid, Novymonas esmeraldas: Genomic Perception of Its 'Candidatus Pandoraea novymonadis' Endosymbiont.</title>
        <authorList>
            <person name="Zakharova A."/>
            <person name="Saura A."/>
            <person name="Butenko A."/>
            <person name="Podesvova L."/>
            <person name="Warmusova S."/>
            <person name="Kostygov A.Y."/>
            <person name="Nenarokova A."/>
            <person name="Lukes J."/>
            <person name="Opperdoes F.R."/>
            <person name="Yurchenko V."/>
        </authorList>
    </citation>
    <scope>NUCLEOTIDE SEQUENCE [LARGE SCALE GENOMIC DNA]</scope>
    <source>
        <strain evidence="5 6">E262AT.01</strain>
    </source>
</reference>
<dbReference type="SUPFAM" id="SSF69593">
    <property type="entry name" value="Glycerol-3-phosphate (1)-acyltransferase"/>
    <property type="match status" value="1"/>
</dbReference>
<dbReference type="GO" id="GO:0006654">
    <property type="term" value="P:phosphatidic acid biosynthetic process"/>
    <property type="evidence" value="ECO:0007669"/>
    <property type="project" value="TreeGrafter"/>
</dbReference>
<comment type="caution">
    <text evidence="5">The sequence shown here is derived from an EMBL/GenBank/DDBJ whole genome shotgun (WGS) entry which is preliminary data.</text>
</comment>
<protein>
    <submittedName>
        <fullName evidence="5">Acyltransferase-like protein, copy 1</fullName>
    </submittedName>
</protein>
<feature type="transmembrane region" description="Helical" evidence="3">
    <location>
        <begin position="64"/>
        <end position="83"/>
    </location>
</feature>
<dbReference type="AlphaFoldDB" id="A0AAW0F671"/>
<gene>
    <name evidence="5" type="ORF">NESM_000278400</name>
</gene>
<keyword evidence="3" id="KW-1133">Transmembrane helix</keyword>